<dbReference type="EMBL" id="FNIC01000003">
    <property type="protein sequence ID" value="SDN53721.1"/>
    <property type="molecule type" value="Genomic_DNA"/>
</dbReference>
<dbReference type="CDD" id="cd02803">
    <property type="entry name" value="OYE_like_FMN_family"/>
    <property type="match status" value="1"/>
</dbReference>
<keyword evidence="1" id="KW-0285">Flavoprotein</keyword>
<dbReference type="InterPro" id="IPR001155">
    <property type="entry name" value="OxRdtase_FMN_N"/>
</dbReference>
<reference evidence="4 5" key="1">
    <citation type="submission" date="2016-10" db="EMBL/GenBank/DDBJ databases">
        <authorList>
            <person name="de Groot N.N."/>
        </authorList>
    </citation>
    <scope>NUCLEOTIDE SEQUENCE [LARGE SCALE GENOMIC DNA]</scope>
    <source>
        <strain evidence="4 5">CGMCC 1.11147</strain>
    </source>
</reference>
<accession>A0A1H0C7B2</accession>
<name>A0A1H0C7B2_9ACTN</name>
<dbReference type="SUPFAM" id="SSF51395">
    <property type="entry name" value="FMN-linked oxidoreductases"/>
    <property type="match status" value="1"/>
</dbReference>
<keyword evidence="2" id="KW-0560">Oxidoreductase</keyword>
<proteinExistence type="predicted"/>
<organism evidence="4 5">
    <name type="scientific">Nocardioides szechwanensis</name>
    <dbReference type="NCBI Taxonomy" id="1005944"/>
    <lineage>
        <taxon>Bacteria</taxon>
        <taxon>Bacillati</taxon>
        <taxon>Actinomycetota</taxon>
        <taxon>Actinomycetes</taxon>
        <taxon>Propionibacteriales</taxon>
        <taxon>Nocardioidaceae</taxon>
        <taxon>Nocardioides</taxon>
    </lineage>
</organism>
<dbReference type="PANTHER" id="PTHR43656:SF2">
    <property type="entry name" value="BINDING OXIDOREDUCTASE, PUTATIVE (AFU_ORTHOLOGUE AFUA_2G08260)-RELATED"/>
    <property type="match status" value="1"/>
</dbReference>
<dbReference type="InterPro" id="IPR051799">
    <property type="entry name" value="NADH_flavin_oxidoreductase"/>
</dbReference>
<dbReference type="GO" id="GO:0016491">
    <property type="term" value="F:oxidoreductase activity"/>
    <property type="evidence" value="ECO:0007669"/>
    <property type="project" value="UniProtKB-KW"/>
</dbReference>
<keyword evidence="5" id="KW-1185">Reference proteome</keyword>
<dbReference type="GO" id="GO:0010181">
    <property type="term" value="F:FMN binding"/>
    <property type="evidence" value="ECO:0007669"/>
    <property type="project" value="InterPro"/>
</dbReference>
<dbReference type="Proteomes" id="UP000199004">
    <property type="component" value="Unassembled WGS sequence"/>
</dbReference>
<evidence type="ECO:0000259" key="3">
    <source>
        <dbReference type="Pfam" id="PF00724"/>
    </source>
</evidence>
<evidence type="ECO:0000256" key="1">
    <source>
        <dbReference type="ARBA" id="ARBA00022630"/>
    </source>
</evidence>
<dbReference type="Gene3D" id="3.20.20.70">
    <property type="entry name" value="Aldolase class I"/>
    <property type="match status" value="1"/>
</dbReference>
<gene>
    <name evidence="4" type="ORF">SAMN05192576_2342</name>
</gene>
<dbReference type="STRING" id="1005944.SAMN05192576_2342"/>
<dbReference type="OrthoDB" id="3169239at2"/>
<feature type="domain" description="NADH:flavin oxidoreductase/NADH oxidase N-terminal" evidence="3">
    <location>
        <begin position="6"/>
        <end position="230"/>
    </location>
</feature>
<evidence type="ECO:0000313" key="4">
    <source>
        <dbReference type="EMBL" id="SDN53721.1"/>
    </source>
</evidence>
<evidence type="ECO:0000256" key="2">
    <source>
        <dbReference type="ARBA" id="ARBA00023002"/>
    </source>
</evidence>
<dbReference type="Pfam" id="PF00724">
    <property type="entry name" value="Oxidored_FMN"/>
    <property type="match status" value="1"/>
</dbReference>
<evidence type="ECO:0000313" key="5">
    <source>
        <dbReference type="Proteomes" id="UP000199004"/>
    </source>
</evidence>
<dbReference type="InterPro" id="IPR013785">
    <property type="entry name" value="Aldolase_TIM"/>
</dbReference>
<dbReference type="RefSeq" id="WP_091024936.1">
    <property type="nucleotide sequence ID" value="NZ_BKAE01000006.1"/>
</dbReference>
<dbReference type="PANTHER" id="PTHR43656">
    <property type="entry name" value="BINDING OXIDOREDUCTASE, PUTATIVE (AFU_ORTHOLOGUE AFUA_2G08260)-RELATED"/>
    <property type="match status" value="1"/>
</dbReference>
<dbReference type="AlphaFoldDB" id="A0A1H0C7B2"/>
<sequence>MSTPDVFGPATLGPVRLRNRTVKAATFEGRAPHGQVTDDLIGYHLAVAEGGIGLTTVAYLAVAPEGRTHAEQIVVGPDTAAGLARMTDAIHATGAKIAGQVGHAGPVANGRSNGVKAISASRMPSPLSMQMIRSASEQDLTRVTKAYVATARTLVGAGFDVLELHMSHSYLISSFLAPGLNRRKDRWGGSLENRARLGRQVARAVRDEVGGEVAVTAKVSLSDGFKGGVTTDAGLEYAQLLEADGNLDALQMSGGSSLMNPMYLFRGDVPLKEFAASMPLPVRLGMRTPMGKGFMKHYDFQEGYFWEKALRFREGLSMPLMLLGGINRRDTMERAMEHGFDFVAMGRAVLREPDLVNKLQAGRQTSGVCIHCNRCMPTIYSGTRCPVVTGG</sequence>
<protein>
    <submittedName>
        <fullName evidence="4">2,4-dienoyl-CoA reductase</fullName>
    </submittedName>
</protein>